<feature type="transmembrane region" description="Helical" evidence="1">
    <location>
        <begin position="12"/>
        <end position="29"/>
    </location>
</feature>
<name>A0A330LRZ3_9GAMM</name>
<dbReference type="Proteomes" id="UP000250163">
    <property type="component" value="Chromosome MORIYA"/>
</dbReference>
<evidence type="ECO:0000256" key="1">
    <source>
        <dbReference type="SAM" id="Phobius"/>
    </source>
</evidence>
<keyword evidence="3" id="KW-1185">Reference proteome</keyword>
<organism evidence="2 3">
    <name type="scientific">Moritella yayanosii</name>
    <dbReference type="NCBI Taxonomy" id="69539"/>
    <lineage>
        <taxon>Bacteria</taxon>
        <taxon>Pseudomonadati</taxon>
        <taxon>Pseudomonadota</taxon>
        <taxon>Gammaproteobacteria</taxon>
        <taxon>Alteromonadales</taxon>
        <taxon>Moritellaceae</taxon>
        <taxon>Moritella</taxon>
    </lineage>
</organism>
<accession>A0A330LRZ3</accession>
<evidence type="ECO:0000313" key="3">
    <source>
        <dbReference type="Proteomes" id="UP000250163"/>
    </source>
</evidence>
<dbReference type="KEGG" id="mya:MORIYA_2971"/>
<reference evidence="3" key="1">
    <citation type="submission" date="2018-05" db="EMBL/GenBank/DDBJ databases">
        <authorList>
            <person name="Cea G.-C."/>
            <person name="William W."/>
        </authorList>
    </citation>
    <scope>NUCLEOTIDE SEQUENCE [LARGE SCALE GENOMIC DNA]</scope>
    <source>
        <strain evidence="3">DB21MT 5</strain>
    </source>
</reference>
<sequence length="74" mass="8320">MLLQASGRLKVYSSIAFFSLLIMLMEVPIADTGTWLGVLSIVGIAVWVELSDYFVEEDNTENKAEKIKHDDDNK</sequence>
<proteinExistence type="predicted"/>
<dbReference type="EMBL" id="LS483250">
    <property type="protein sequence ID" value="SQD79429.1"/>
    <property type="molecule type" value="Genomic_DNA"/>
</dbReference>
<feature type="transmembrane region" description="Helical" evidence="1">
    <location>
        <begin position="35"/>
        <end position="55"/>
    </location>
</feature>
<gene>
    <name evidence="2" type="ORF">MORIYA_2971</name>
</gene>
<dbReference type="OrthoDB" id="6401342at2"/>
<dbReference type="RefSeq" id="WP_112716100.1">
    <property type="nucleotide sequence ID" value="NZ_LS483250.1"/>
</dbReference>
<keyword evidence="1" id="KW-0472">Membrane</keyword>
<evidence type="ECO:0000313" key="2">
    <source>
        <dbReference type="EMBL" id="SQD79429.1"/>
    </source>
</evidence>
<keyword evidence="1" id="KW-0812">Transmembrane</keyword>
<keyword evidence="1" id="KW-1133">Transmembrane helix</keyword>
<protein>
    <submittedName>
        <fullName evidence="2">Uncharacterized protein</fullName>
    </submittedName>
</protein>
<dbReference type="AlphaFoldDB" id="A0A330LRZ3"/>